<dbReference type="AlphaFoldDB" id="A0A0F9AP34"/>
<dbReference type="EMBL" id="LAZR01053674">
    <property type="protein sequence ID" value="KKK80234.1"/>
    <property type="molecule type" value="Genomic_DNA"/>
</dbReference>
<protein>
    <submittedName>
        <fullName evidence="1">Uncharacterized protein</fullName>
    </submittedName>
</protein>
<comment type="caution">
    <text evidence="1">The sequence shown here is derived from an EMBL/GenBank/DDBJ whole genome shotgun (WGS) entry which is preliminary data.</text>
</comment>
<evidence type="ECO:0000313" key="1">
    <source>
        <dbReference type="EMBL" id="KKK80234.1"/>
    </source>
</evidence>
<organism evidence="1">
    <name type="scientific">marine sediment metagenome</name>
    <dbReference type="NCBI Taxonomy" id="412755"/>
    <lineage>
        <taxon>unclassified sequences</taxon>
        <taxon>metagenomes</taxon>
        <taxon>ecological metagenomes</taxon>
    </lineage>
</organism>
<accession>A0A0F9AP34</accession>
<gene>
    <name evidence="1" type="ORF">LCGC14_2825520</name>
</gene>
<sequence length="135" mass="15083">MATVYTHINPLQKRAINYFRQRVNEIGERGKIGSELDELLRKQEFFHAFMTSHGDGLRSWEREYIRDQAGEVVTAINSVDAELTTLKSILKSLNPCPDCGGHGELRTIVDHDYSTYAKCEACDGDGVEGGAITAY</sequence>
<reference evidence="1" key="1">
    <citation type="journal article" date="2015" name="Nature">
        <title>Complex archaea that bridge the gap between prokaryotes and eukaryotes.</title>
        <authorList>
            <person name="Spang A."/>
            <person name="Saw J.H."/>
            <person name="Jorgensen S.L."/>
            <person name="Zaremba-Niedzwiedzka K."/>
            <person name="Martijn J."/>
            <person name="Lind A.E."/>
            <person name="van Eijk R."/>
            <person name="Schleper C."/>
            <person name="Guy L."/>
            <person name="Ettema T.J."/>
        </authorList>
    </citation>
    <scope>NUCLEOTIDE SEQUENCE</scope>
</reference>
<name>A0A0F9AP34_9ZZZZ</name>
<proteinExistence type="predicted"/>